<accession>A0A445MBX4</accession>
<evidence type="ECO:0000256" key="1">
    <source>
        <dbReference type="SAM" id="MobiDB-lite"/>
    </source>
</evidence>
<name>A0A445MBX4_ENSVE</name>
<dbReference type="AlphaFoldDB" id="A0A445MBX4"/>
<proteinExistence type="predicted"/>
<evidence type="ECO:0000313" key="2">
    <source>
        <dbReference type="EMBL" id="RZR71716.1"/>
    </source>
</evidence>
<dbReference type="Proteomes" id="UP000290560">
    <property type="component" value="Unassembled WGS sequence"/>
</dbReference>
<reference evidence="2" key="1">
    <citation type="journal article" date="2018" name="Data Brief">
        <title>Genome sequence data from 17 accessions of Ensete ventricosum, a staple food crop for millions in Ethiopia.</title>
        <authorList>
            <person name="Yemataw Z."/>
            <person name="Muzemil S."/>
            <person name="Ambachew D."/>
            <person name="Tripathi L."/>
            <person name="Tesfaye K."/>
            <person name="Chala A."/>
            <person name="Farbos A."/>
            <person name="O'Neill P."/>
            <person name="Moore K."/>
            <person name="Grant M."/>
            <person name="Studholme D.J."/>
        </authorList>
    </citation>
    <scope>NUCLEOTIDE SEQUENCE [LARGE SCALE GENOMIC DNA]</scope>
    <source>
        <tissue evidence="2">Leaf</tissue>
    </source>
</reference>
<feature type="region of interest" description="Disordered" evidence="1">
    <location>
        <begin position="1"/>
        <end position="29"/>
    </location>
</feature>
<protein>
    <submittedName>
        <fullName evidence="2">Uncharacterized protein</fullName>
    </submittedName>
</protein>
<feature type="region of interest" description="Disordered" evidence="1">
    <location>
        <begin position="73"/>
        <end position="95"/>
    </location>
</feature>
<gene>
    <name evidence="2" type="ORF">BHM03_00006754</name>
</gene>
<sequence length="120" mass="12611">MTGSMKLQPDDGPRYNLGIGSSSDNAVGSHRKFARRFAEGIGKLARNVKGDHRKEDRRTCCKITGGCQSIGDSDDMVESGSSLGTRREIAGKKTGGLASRLPEIAGVCGKSGRWPTADGG</sequence>
<dbReference type="EMBL" id="KV875575">
    <property type="protein sequence ID" value="RZR71716.1"/>
    <property type="molecule type" value="Genomic_DNA"/>
</dbReference>
<organism evidence="2">
    <name type="scientific">Ensete ventricosum</name>
    <name type="common">Abyssinian banana</name>
    <name type="synonym">Musa ensete</name>
    <dbReference type="NCBI Taxonomy" id="4639"/>
    <lineage>
        <taxon>Eukaryota</taxon>
        <taxon>Viridiplantae</taxon>
        <taxon>Streptophyta</taxon>
        <taxon>Embryophyta</taxon>
        <taxon>Tracheophyta</taxon>
        <taxon>Spermatophyta</taxon>
        <taxon>Magnoliopsida</taxon>
        <taxon>Liliopsida</taxon>
        <taxon>Zingiberales</taxon>
        <taxon>Musaceae</taxon>
        <taxon>Ensete</taxon>
    </lineage>
</organism>